<keyword evidence="2" id="KW-1185">Reference proteome</keyword>
<evidence type="ECO:0000313" key="1">
    <source>
        <dbReference type="EMBL" id="KRY17015.1"/>
    </source>
</evidence>
<dbReference type="Proteomes" id="UP000054783">
    <property type="component" value="Unassembled WGS sequence"/>
</dbReference>
<sequence>MGFFSISIIEQQQQQQQQQSMVSILLRTADDDLSAIYLLQCFLLATVEAIALRRSRLVSRLNEMTIQRMELLRQTLPFGRCLWSAKPKRKQLNDSDTTPIATTRRWNANGKARDDKTSVEDLANCNVIQESHTQAKVDDSTFVDRILTLFHLLQNKITDKFETFGTDKLQQAAEEAIYEAFGFSIKKFNESVLVYKGKIYPNQIVCIYPGTVYSPQQTRLCTSCNKKYVYMCQDGTLVDANDTGVARLIYKSCTYRDRHSDSFYNDMTWMSSSPVNPLAVGQYVEYDCNGINVEAKELDLELNNVEGGLRKFLPILRYFNCSNRNKQNNVIRVVVFVSTKTISAGEKLKCAFKTKSAENNISS</sequence>
<dbReference type="OrthoDB" id="442460at2759"/>
<gene>
    <name evidence="1" type="primary">SETD9</name>
    <name evidence="1" type="ORF">T12_11704</name>
</gene>
<dbReference type="InterPro" id="IPR040415">
    <property type="entry name" value="SETD9"/>
</dbReference>
<dbReference type="PANTHER" id="PTHR33524:SF2">
    <property type="entry name" value="SET DOMAIN-CONTAINING PROTEIN 9"/>
    <property type="match status" value="1"/>
</dbReference>
<dbReference type="EMBL" id="JYDQ01000069">
    <property type="protein sequence ID" value="KRY17015.1"/>
    <property type="molecule type" value="Genomic_DNA"/>
</dbReference>
<organism evidence="1 2">
    <name type="scientific">Trichinella patagoniensis</name>
    <dbReference type="NCBI Taxonomy" id="990121"/>
    <lineage>
        <taxon>Eukaryota</taxon>
        <taxon>Metazoa</taxon>
        <taxon>Ecdysozoa</taxon>
        <taxon>Nematoda</taxon>
        <taxon>Enoplea</taxon>
        <taxon>Dorylaimia</taxon>
        <taxon>Trichinellida</taxon>
        <taxon>Trichinellidae</taxon>
        <taxon>Trichinella</taxon>
    </lineage>
</organism>
<dbReference type="PANTHER" id="PTHR33524">
    <property type="entry name" value="C5ORF35"/>
    <property type="match status" value="1"/>
</dbReference>
<protein>
    <submittedName>
        <fullName evidence="1">SET domain-containing protein 9</fullName>
    </submittedName>
</protein>
<accession>A0A0V0ZWC2</accession>
<evidence type="ECO:0000313" key="2">
    <source>
        <dbReference type="Proteomes" id="UP000054783"/>
    </source>
</evidence>
<proteinExistence type="predicted"/>
<dbReference type="AlphaFoldDB" id="A0A0V0ZWC2"/>
<reference evidence="1 2" key="1">
    <citation type="submission" date="2015-01" db="EMBL/GenBank/DDBJ databases">
        <title>Evolution of Trichinella species and genotypes.</title>
        <authorList>
            <person name="Korhonen P.K."/>
            <person name="Edoardo P."/>
            <person name="Giuseppe L.R."/>
            <person name="Gasser R.B."/>
        </authorList>
    </citation>
    <scope>NUCLEOTIDE SEQUENCE [LARGE SCALE GENOMIC DNA]</scope>
    <source>
        <strain evidence="1">ISS2496</strain>
    </source>
</reference>
<comment type="caution">
    <text evidence="1">The sequence shown here is derived from an EMBL/GenBank/DDBJ whole genome shotgun (WGS) entry which is preliminary data.</text>
</comment>
<name>A0A0V0ZWC2_9BILA</name>